<feature type="transmembrane region" description="Helical" evidence="1">
    <location>
        <begin position="35"/>
        <end position="68"/>
    </location>
</feature>
<protein>
    <recommendedName>
        <fullName evidence="2">LiaF transmembrane domain-containing protein</fullName>
    </recommendedName>
</protein>
<keyword evidence="1" id="KW-1133">Transmembrane helix</keyword>
<reference evidence="4" key="1">
    <citation type="journal article" date="2019" name="Int. J. Syst. Evol. Microbiol.">
        <title>The Global Catalogue of Microorganisms (GCM) 10K type strain sequencing project: providing services to taxonomists for standard genome sequencing and annotation.</title>
        <authorList>
            <consortium name="The Broad Institute Genomics Platform"/>
            <consortium name="The Broad Institute Genome Sequencing Center for Infectious Disease"/>
            <person name="Wu L."/>
            <person name="Ma J."/>
        </authorList>
    </citation>
    <scope>NUCLEOTIDE SEQUENCE [LARGE SCALE GENOMIC DNA]</scope>
    <source>
        <strain evidence="4">CCM 8979</strain>
    </source>
</reference>
<evidence type="ECO:0000259" key="2">
    <source>
        <dbReference type="Pfam" id="PF22570"/>
    </source>
</evidence>
<feature type="domain" description="LiaF transmembrane" evidence="2">
    <location>
        <begin position="6"/>
        <end position="102"/>
    </location>
</feature>
<dbReference type="Proteomes" id="UP001597189">
    <property type="component" value="Unassembled WGS sequence"/>
</dbReference>
<accession>A0ABW4D5D2</accession>
<dbReference type="Pfam" id="PF22570">
    <property type="entry name" value="LiaF-TM"/>
    <property type="match status" value="1"/>
</dbReference>
<evidence type="ECO:0000313" key="4">
    <source>
        <dbReference type="Proteomes" id="UP001597189"/>
    </source>
</evidence>
<proteinExistence type="predicted"/>
<keyword evidence="1" id="KW-0812">Transmembrane</keyword>
<evidence type="ECO:0000313" key="3">
    <source>
        <dbReference type="EMBL" id="MFD1455363.1"/>
    </source>
</evidence>
<comment type="caution">
    <text evidence="3">The sequence shown here is derived from an EMBL/GenBank/DDBJ whole genome shotgun (WGS) entry which is preliminary data.</text>
</comment>
<sequence length="243" mass="27195">MHRNWFWGVFLVLAAGILVTSRMGIFTYQIGFWTLLVAVFLVAAFVESLVHLTVGGMVFSLAFLAIIFAKPLGIAALAPWTILGAAILLTAGLSLIIKPRWRWHHHGPRVIVNGQDWHHRGQDWTEDVQDVDDPELTVDVNMSSSIRYLQSQDFKRAIIKVSMGNAKVYFDNVKVNDEGADIYVDDSFGGVELYLPKTWNVKNDMNTSFGAIEEKGFQEIDPNAPEVRVHGNISFGGMTIIYV</sequence>
<evidence type="ECO:0000256" key="1">
    <source>
        <dbReference type="SAM" id="Phobius"/>
    </source>
</evidence>
<keyword evidence="4" id="KW-1185">Reference proteome</keyword>
<dbReference type="InterPro" id="IPR054331">
    <property type="entry name" value="LiaF_TM"/>
</dbReference>
<gene>
    <name evidence="3" type="ORF">ACFQ44_06640</name>
</gene>
<feature type="transmembrane region" description="Helical" evidence="1">
    <location>
        <begin position="74"/>
        <end position="97"/>
    </location>
</feature>
<organism evidence="3 4">
    <name type="scientific">Levilactobacillus lanxiensis</name>
    <dbReference type="NCBI Taxonomy" id="2799568"/>
    <lineage>
        <taxon>Bacteria</taxon>
        <taxon>Bacillati</taxon>
        <taxon>Bacillota</taxon>
        <taxon>Bacilli</taxon>
        <taxon>Lactobacillales</taxon>
        <taxon>Lactobacillaceae</taxon>
        <taxon>Levilactobacillus</taxon>
    </lineage>
</organism>
<feature type="transmembrane region" description="Helical" evidence="1">
    <location>
        <begin position="6"/>
        <end position="28"/>
    </location>
</feature>
<name>A0ABW4D5D2_9LACO</name>
<dbReference type="RefSeq" id="WP_203644739.1">
    <property type="nucleotide sequence ID" value="NZ_BOLN01000004.1"/>
</dbReference>
<dbReference type="EMBL" id="JBHTOD010000004">
    <property type="protein sequence ID" value="MFD1455363.1"/>
    <property type="molecule type" value="Genomic_DNA"/>
</dbReference>
<keyword evidence="1" id="KW-0472">Membrane</keyword>